<protein>
    <submittedName>
        <fullName evidence="2">CHAT domain-containing protein</fullName>
    </submittedName>
</protein>
<dbReference type="Proteomes" id="UP001602245">
    <property type="component" value="Unassembled WGS sequence"/>
</dbReference>
<dbReference type="EMBL" id="JBIAZU010000001">
    <property type="protein sequence ID" value="MFF5288089.1"/>
    <property type="molecule type" value="Genomic_DNA"/>
</dbReference>
<sequence length="517" mass="56460">MADDRDNRVSLIKILVKGETKAVTAHECTQIGELRENTELSLPKLKFAWDGINEKTVTLLSELLRNVAREGFVSDTGSGPLTGATIGAIERVLGDHLYQLLFGDETSGLLNTALSRMESGEIALVRIELEFPGRDASILNTLPWEYLRLPDGTPLARKGQLILNRRLQPPGDLTLRNLSTGDEQLRILVVAPSPPLEDTGAAAPLATVRSDAVRRELARIKRALGDRITFQVLSDPPVRGSRATFTPKVTLSALRRAMSAAESQPHVLHFIGHGKRDADGRGMLALCGLDGRPHWIDEEQFANAVCTDNRLRLVILQACESALPSPYFHGISGVAGTIAARRIPAVVAMQYSITATEANTFAKTFYNKVLVEKEPVDVAVKAARSQMEDEGEQYYPGERSVALPVVYLLDYHQLIGQQDRFTSPAVVLSPKELQSEAKITCVRCAHRIVENANRCGNCALVLVCPVCKKQWDPVAKYCNMCPGDTAPVRIVQPAWSEEPEADTLAAAGLRPSESSFG</sequence>
<keyword evidence="3" id="KW-1185">Reference proteome</keyword>
<dbReference type="RefSeq" id="WP_020518521.1">
    <property type="nucleotide sequence ID" value="NZ_JBIAZU010000001.1"/>
</dbReference>
<comment type="caution">
    <text evidence="2">The sequence shown here is derived from an EMBL/GenBank/DDBJ whole genome shotgun (WGS) entry which is preliminary data.</text>
</comment>
<accession>A0ABW6W5S6</accession>
<evidence type="ECO:0000313" key="3">
    <source>
        <dbReference type="Proteomes" id="UP001602245"/>
    </source>
</evidence>
<dbReference type="InterPro" id="IPR024983">
    <property type="entry name" value="CHAT_dom"/>
</dbReference>
<name>A0ABW6W5S6_9ACTN</name>
<reference evidence="2 3" key="1">
    <citation type="submission" date="2024-10" db="EMBL/GenBank/DDBJ databases">
        <title>The Natural Products Discovery Center: Release of the First 8490 Sequenced Strains for Exploring Actinobacteria Biosynthetic Diversity.</title>
        <authorList>
            <person name="Kalkreuter E."/>
            <person name="Kautsar S.A."/>
            <person name="Yang D."/>
            <person name="Bader C.D."/>
            <person name="Teijaro C.N."/>
            <person name="Fluegel L."/>
            <person name="Davis C.M."/>
            <person name="Simpson J.R."/>
            <person name="Lauterbach L."/>
            <person name="Steele A.D."/>
            <person name="Gui C."/>
            <person name="Meng S."/>
            <person name="Li G."/>
            <person name="Viehrig K."/>
            <person name="Ye F."/>
            <person name="Su P."/>
            <person name="Kiefer A.F."/>
            <person name="Nichols A."/>
            <person name="Cepeda A.J."/>
            <person name="Yan W."/>
            <person name="Fan B."/>
            <person name="Jiang Y."/>
            <person name="Adhikari A."/>
            <person name="Zheng C.-J."/>
            <person name="Schuster L."/>
            <person name="Cowan T.M."/>
            <person name="Smanski M.J."/>
            <person name="Chevrette M.G."/>
            <person name="De Carvalho L.P.S."/>
            <person name="Shen B."/>
        </authorList>
    </citation>
    <scope>NUCLEOTIDE SEQUENCE [LARGE SCALE GENOMIC DNA]</scope>
    <source>
        <strain evidence="2 3">NPDC000087</strain>
    </source>
</reference>
<gene>
    <name evidence="2" type="ORF">ACFY35_01535</name>
</gene>
<organism evidence="2 3">
    <name type="scientific">Paractinoplanes globisporus</name>
    <dbReference type="NCBI Taxonomy" id="113565"/>
    <lineage>
        <taxon>Bacteria</taxon>
        <taxon>Bacillati</taxon>
        <taxon>Actinomycetota</taxon>
        <taxon>Actinomycetes</taxon>
        <taxon>Micromonosporales</taxon>
        <taxon>Micromonosporaceae</taxon>
        <taxon>Paractinoplanes</taxon>
    </lineage>
</organism>
<feature type="domain" description="CHAT" evidence="1">
    <location>
        <begin position="138"/>
        <end position="390"/>
    </location>
</feature>
<evidence type="ECO:0000259" key="1">
    <source>
        <dbReference type="Pfam" id="PF12770"/>
    </source>
</evidence>
<evidence type="ECO:0000313" key="2">
    <source>
        <dbReference type="EMBL" id="MFF5288089.1"/>
    </source>
</evidence>
<dbReference type="Pfam" id="PF12770">
    <property type="entry name" value="CHAT"/>
    <property type="match status" value="1"/>
</dbReference>
<proteinExistence type="predicted"/>